<name>A0A9X1X7X2_9SPHI</name>
<feature type="compositionally biased region" description="Basic and acidic residues" evidence="1">
    <location>
        <begin position="21"/>
        <end position="30"/>
    </location>
</feature>
<reference evidence="2" key="1">
    <citation type="submission" date="2022-04" db="EMBL/GenBank/DDBJ databases">
        <title>Mucilaginibacter sp. RS28 isolated from freshwater.</title>
        <authorList>
            <person name="Ko S.-R."/>
        </authorList>
    </citation>
    <scope>NUCLEOTIDE SEQUENCE</scope>
    <source>
        <strain evidence="2">RS28</strain>
    </source>
</reference>
<dbReference type="RefSeq" id="WP_245132765.1">
    <property type="nucleotide sequence ID" value="NZ_JALJEJ010000013.1"/>
</dbReference>
<proteinExistence type="predicted"/>
<dbReference type="Proteomes" id="UP001139450">
    <property type="component" value="Unassembled WGS sequence"/>
</dbReference>
<feature type="region of interest" description="Disordered" evidence="1">
    <location>
        <begin position="1"/>
        <end position="45"/>
    </location>
</feature>
<dbReference type="EMBL" id="JALJEJ010000013">
    <property type="protein sequence ID" value="MCJ8211810.1"/>
    <property type="molecule type" value="Genomic_DNA"/>
</dbReference>
<sequence>MKTTKVSDDKKKQKSLQTEHPLSEKDEVKQAEQNTVKANAAKKKL</sequence>
<comment type="caution">
    <text evidence="2">The sequence shown here is derived from an EMBL/GenBank/DDBJ whole genome shotgun (WGS) entry which is preliminary data.</text>
</comment>
<protein>
    <submittedName>
        <fullName evidence="2">Uncharacterized protein</fullName>
    </submittedName>
</protein>
<keyword evidence="3" id="KW-1185">Reference proteome</keyword>
<accession>A0A9X1X7X2</accession>
<evidence type="ECO:0000313" key="3">
    <source>
        <dbReference type="Proteomes" id="UP001139450"/>
    </source>
</evidence>
<gene>
    <name evidence="2" type="ORF">MUY27_18975</name>
</gene>
<organism evidence="2 3">
    <name type="scientific">Mucilaginibacter straminoryzae</name>
    <dbReference type="NCBI Taxonomy" id="2932774"/>
    <lineage>
        <taxon>Bacteria</taxon>
        <taxon>Pseudomonadati</taxon>
        <taxon>Bacteroidota</taxon>
        <taxon>Sphingobacteriia</taxon>
        <taxon>Sphingobacteriales</taxon>
        <taxon>Sphingobacteriaceae</taxon>
        <taxon>Mucilaginibacter</taxon>
    </lineage>
</organism>
<feature type="compositionally biased region" description="Basic and acidic residues" evidence="1">
    <location>
        <begin position="1"/>
        <end position="11"/>
    </location>
</feature>
<evidence type="ECO:0000313" key="2">
    <source>
        <dbReference type="EMBL" id="MCJ8211810.1"/>
    </source>
</evidence>
<dbReference type="AlphaFoldDB" id="A0A9X1X7X2"/>
<evidence type="ECO:0000256" key="1">
    <source>
        <dbReference type="SAM" id="MobiDB-lite"/>
    </source>
</evidence>